<name>A0ABD1QWG4_9LAMI</name>
<keyword evidence="4" id="KW-1185">Reference proteome</keyword>
<organism evidence="3 4">
    <name type="scientific">Abeliophyllum distichum</name>
    <dbReference type="NCBI Taxonomy" id="126358"/>
    <lineage>
        <taxon>Eukaryota</taxon>
        <taxon>Viridiplantae</taxon>
        <taxon>Streptophyta</taxon>
        <taxon>Embryophyta</taxon>
        <taxon>Tracheophyta</taxon>
        <taxon>Spermatophyta</taxon>
        <taxon>Magnoliopsida</taxon>
        <taxon>eudicotyledons</taxon>
        <taxon>Gunneridae</taxon>
        <taxon>Pentapetalae</taxon>
        <taxon>asterids</taxon>
        <taxon>lamiids</taxon>
        <taxon>Lamiales</taxon>
        <taxon>Oleaceae</taxon>
        <taxon>Forsythieae</taxon>
        <taxon>Abeliophyllum</taxon>
    </lineage>
</organism>
<evidence type="ECO:0000313" key="3">
    <source>
        <dbReference type="EMBL" id="KAL2480097.1"/>
    </source>
</evidence>
<evidence type="ECO:0000313" key="4">
    <source>
        <dbReference type="Proteomes" id="UP001604336"/>
    </source>
</evidence>
<gene>
    <name evidence="3" type="ORF">Adt_33063</name>
</gene>
<feature type="domain" description="Myb/SANT-like" evidence="2">
    <location>
        <begin position="20"/>
        <end position="94"/>
    </location>
</feature>
<feature type="compositionally biased region" description="Basic residues" evidence="1">
    <location>
        <begin position="191"/>
        <end position="202"/>
    </location>
</feature>
<dbReference type="InterPro" id="IPR024752">
    <property type="entry name" value="Myb/SANT-like_dom"/>
</dbReference>
<dbReference type="InterPro" id="IPR001005">
    <property type="entry name" value="SANT/Myb"/>
</dbReference>
<sequence length="249" mass="28482">MSTGKSTPMKPSSPARKNAKWVEREHEIFVTACEMVIAEGHHRGKCFSKHDWDRLVNLFDSRTQLKNHWDSMKREHKHLHELLRCTGIEYNQRDNEKAEYAKFRNRDVHKIYHRYPILFGQAFDSDKYSMTPTKLSQRRFDRVINSGGDSPHDTLSIFAETRDSSDEGPVELGSSSRMDIYGCQSGEKQKGSPRRSKGKAKKVGSVDLSYSVEHLASVSEALADSQQNYQEKVPTCHYRTRGNGKSAEG</sequence>
<feature type="region of interest" description="Disordered" evidence="1">
    <location>
        <begin position="225"/>
        <end position="249"/>
    </location>
</feature>
<evidence type="ECO:0000256" key="1">
    <source>
        <dbReference type="SAM" id="MobiDB-lite"/>
    </source>
</evidence>
<feature type="region of interest" description="Disordered" evidence="1">
    <location>
        <begin position="143"/>
        <end position="204"/>
    </location>
</feature>
<dbReference type="EMBL" id="JBFOLK010000010">
    <property type="protein sequence ID" value="KAL2480097.1"/>
    <property type="molecule type" value="Genomic_DNA"/>
</dbReference>
<accession>A0ABD1QWG4</accession>
<proteinExistence type="predicted"/>
<reference evidence="4" key="1">
    <citation type="submission" date="2024-07" db="EMBL/GenBank/DDBJ databases">
        <title>Two chromosome-level genome assemblies of Korean endemic species Abeliophyllum distichum and Forsythia ovata (Oleaceae).</title>
        <authorList>
            <person name="Jang H."/>
        </authorList>
    </citation>
    <scope>NUCLEOTIDE SEQUENCE [LARGE SCALE GENOMIC DNA]</scope>
</reference>
<comment type="caution">
    <text evidence="3">The sequence shown here is derived from an EMBL/GenBank/DDBJ whole genome shotgun (WGS) entry which is preliminary data.</text>
</comment>
<dbReference type="Proteomes" id="UP001604336">
    <property type="component" value="Unassembled WGS sequence"/>
</dbReference>
<evidence type="ECO:0000259" key="2">
    <source>
        <dbReference type="Pfam" id="PF12776"/>
    </source>
</evidence>
<dbReference type="CDD" id="cd00167">
    <property type="entry name" value="SANT"/>
    <property type="match status" value="1"/>
</dbReference>
<dbReference type="AlphaFoldDB" id="A0ABD1QWG4"/>
<dbReference type="Pfam" id="PF12776">
    <property type="entry name" value="Myb_DNA-bind_3"/>
    <property type="match status" value="1"/>
</dbReference>
<protein>
    <submittedName>
        <fullName evidence="3">L10-interacting MYB domain-containing protein-like</fullName>
    </submittedName>
</protein>